<dbReference type="GO" id="GO:0015562">
    <property type="term" value="F:efflux transmembrane transporter activity"/>
    <property type="evidence" value="ECO:0007669"/>
    <property type="project" value="InterPro"/>
</dbReference>
<dbReference type="InterPro" id="IPR010130">
    <property type="entry name" value="T1SS_OMP_TolC"/>
</dbReference>
<keyword evidence="6" id="KW-0472">Membrane</keyword>
<reference evidence="9" key="1">
    <citation type="submission" date="2012-11" db="EMBL/GenBank/DDBJ databases">
        <authorList>
            <person name="Singh A."/>
            <person name="Pinnaka A.K."/>
            <person name="Vaidya B."/>
        </authorList>
    </citation>
    <scope>NUCLEOTIDE SEQUENCE [LARGE SCALE GENOMIC DNA]</scope>
    <source>
        <strain evidence="9">AK23</strain>
    </source>
</reference>
<dbReference type="Proteomes" id="UP000019464">
    <property type="component" value="Unassembled WGS sequence"/>
</dbReference>
<proteinExistence type="inferred from homology"/>
<keyword evidence="3" id="KW-0813">Transport</keyword>
<evidence type="ECO:0000256" key="4">
    <source>
        <dbReference type="ARBA" id="ARBA00022452"/>
    </source>
</evidence>
<keyword evidence="9" id="KW-1185">Reference proteome</keyword>
<dbReference type="EMBL" id="AONB01000006">
    <property type="protein sequence ID" value="EXJ11552.1"/>
    <property type="molecule type" value="Genomic_DNA"/>
</dbReference>
<organism evidence="8 9">
    <name type="scientific">Nitrincola nitratireducens</name>
    <dbReference type="NCBI Taxonomy" id="1229521"/>
    <lineage>
        <taxon>Bacteria</taxon>
        <taxon>Pseudomonadati</taxon>
        <taxon>Pseudomonadota</taxon>
        <taxon>Gammaproteobacteria</taxon>
        <taxon>Oceanospirillales</taxon>
        <taxon>Oceanospirillaceae</taxon>
        <taxon>Nitrincola</taxon>
    </lineage>
</organism>
<keyword evidence="4" id="KW-1134">Transmembrane beta strand</keyword>
<accession>W9V606</accession>
<dbReference type="GO" id="GO:1990281">
    <property type="term" value="C:efflux pump complex"/>
    <property type="evidence" value="ECO:0007669"/>
    <property type="project" value="TreeGrafter"/>
</dbReference>
<evidence type="ECO:0000313" key="9">
    <source>
        <dbReference type="Proteomes" id="UP000019464"/>
    </source>
</evidence>
<evidence type="ECO:0000256" key="1">
    <source>
        <dbReference type="ARBA" id="ARBA00004442"/>
    </source>
</evidence>
<dbReference type="NCBIfam" id="TIGR01844">
    <property type="entry name" value="type_I_sec_TolC"/>
    <property type="match status" value="1"/>
</dbReference>
<gene>
    <name evidence="8" type="primary">bepC_1</name>
    <name evidence="8" type="ORF">D791_01684</name>
</gene>
<dbReference type="Pfam" id="PF02321">
    <property type="entry name" value="OEP"/>
    <property type="match status" value="2"/>
</dbReference>
<evidence type="ECO:0000313" key="8">
    <source>
        <dbReference type="EMBL" id="EXJ11552.1"/>
    </source>
</evidence>
<dbReference type="AlphaFoldDB" id="W9V606"/>
<dbReference type="InterPro" id="IPR051906">
    <property type="entry name" value="TolC-like"/>
</dbReference>
<dbReference type="PATRIC" id="fig|1229521.3.peg.1711"/>
<dbReference type="PANTHER" id="PTHR30026">
    <property type="entry name" value="OUTER MEMBRANE PROTEIN TOLC"/>
    <property type="match status" value="1"/>
</dbReference>
<keyword evidence="7" id="KW-0998">Cell outer membrane</keyword>
<evidence type="ECO:0000256" key="7">
    <source>
        <dbReference type="ARBA" id="ARBA00023237"/>
    </source>
</evidence>
<comment type="caution">
    <text evidence="8">The sequence shown here is derived from an EMBL/GenBank/DDBJ whole genome shotgun (WGS) entry which is preliminary data.</text>
</comment>
<evidence type="ECO:0000256" key="6">
    <source>
        <dbReference type="ARBA" id="ARBA00023136"/>
    </source>
</evidence>
<evidence type="ECO:0000256" key="2">
    <source>
        <dbReference type="ARBA" id="ARBA00007613"/>
    </source>
</evidence>
<dbReference type="GO" id="GO:0015288">
    <property type="term" value="F:porin activity"/>
    <property type="evidence" value="ECO:0007669"/>
    <property type="project" value="TreeGrafter"/>
</dbReference>
<dbReference type="GO" id="GO:0009279">
    <property type="term" value="C:cell outer membrane"/>
    <property type="evidence" value="ECO:0007669"/>
    <property type="project" value="UniProtKB-SubCell"/>
</dbReference>
<evidence type="ECO:0000256" key="3">
    <source>
        <dbReference type="ARBA" id="ARBA00022448"/>
    </source>
</evidence>
<dbReference type="PANTHER" id="PTHR30026:SF22">
    <property type="entry name" value="OUTER MEMBRANE EFFLUX PROTEIN"/>
    <property type="match status" value="1"/>
</dbReference>
<protein>
    <submittedName>
        <fullName evidence="8">Outer membrane efflux protein BepC</fullName>
    </submittedName>
</protein>
<sequence>MSLKETPSRAQMHGNMDMITQHKKKLLPRVVAGLCLLSTGLLTQAHATTIADIAKRAIEGNPEVQASWHTFLASEYDVDIARSGFRPTLDFLASYGYEWRDYGPNSSFDGGAAELSMTQMLYDGFRTSSEVKRLSSAQLVRYFELMGTIESTALNALVAYEDVMRYRELVKLAEENLAEHISVFNQIEESARAGVARRADLEQISGRLSLAESNLLTEMSNLHDVSARFLRIVGELPPSDMSPIGMTSSQIPASVVEALNLAYQGNPDFHAAIRNISAAEAAVGTENANFRPRVNLNARYGMQTFDDVGNSNNQADGRVAIEFRYNLLNGGRDQASLRRAYEEVNIAKDLRDKACVDLRQTVQIAYNDVQKLDLQLPALNQHRLSSNNVRNAYKNQFDIGQRTLLDVLDSENEYYQASRAYTNALYDKSIAMARTYTGMGQLLPALNVVRDELLH</sequence>
<dbReference type="Gene3D" id="1.20.1600.10">
    <property type="entry name" value="Outer membrane efflux proteins (OEP)"/>
    <property type="match status" value="1"/>
</dbReference>
<keyword evidence="5" id="KW-0812">Transmembrane</keyword>
<evidence type="ECO:0000256" key="5">
    <source>
        <dbReference type="ARBA" id="ARBA00022692"/>
    </source>
</evidence>
<comment type="subcellular location">
    <subcellularLocation>
        <location evidence="1">Cell outer membrane</location>
    </subcellularLocation>
</comment>
<name>W9V606_9GAMM</name>
<dbReference type="STRING" id="1229521.D791_01684"/>
<reference evidence="8 9" key="2">
    <citation type="journal article" date="2015" name="Syst. Appl. Microbiol.">
        <title>Nitrincola nitratireducens sp. nov. isolated from a haloalkaline crater lake.</title>
        <authorList>
            <person name="Singh A."/>
            <person name="Vaidya B."/>
            <person name="Tanuku N.R."/>
            <person name="Pinnaka A.K."/>
        </authorList>
    </citation>
    <scope>NUCLEOTIDE SEQUENCE [LARGE SCALE GENOMIC DNA]</scope>
    <source>
        <strain evidence="8 9">AK23</strain>
    </source>
</reference>
<dbReference type="InterPro" id="IPR003423">
    <property type="entry name" value="OMP_efflux"/>
</dbReference>
<comment type="similarity">
    <text evidence="2">Belongs to the outer membrane factor (OMF) (TC 1.B.17) family.</text>
</comment>
<dbReference type="SUPFAM" id="SSF56954">
    <property type="entry name" value="Outer membrane efflux proteins (OEP)"/>
    <property type="match status" value="1"/>
</dbReference>